<name>A0A1L9QST9_9CYAN</name>
<keyword evidence="2" id="KW-1185">Reference proteome</keyword>
<dbReference type="STRING" id="1925591.BI308_09420"/>
<accession>A0A1L9QST9</accession>
<organism evidence="1 2">
    <name type="scientific">Roseofilum reptotaenium AO1-A</name>
    <dbReference type="NCBI Taxonomy" id="1925591"/>
    <lineage>
        <taxon>Bacteria</taxon>
        <taxon>Bacillati</taxon>
        <taxon>Cyanobacteriota</taxon>
        <taxon>Cyanophyceae</taxon>
        <taxon>Desertifilales</taxon>
        <taxon>Desertifilaceae</taxon>
        <taxon>Roseofilum</taxon>
    </lineage>
</organism>
<proteinExistence type="predicted"/>
<reference evidence="1" key="1">
    <citation type="submission" date="2016-10" db="EMBL/GenBank/DDBJ databases">
        <title>CRISPR-Cas defence system in Roseofilum reptotaenium: evidence of a bacteriophage-cyanobacterium arms race in the coral black band disease.</title>
        <authorList>
            <person name="Buerger P."/>
            <person name="Wood-Charlson E.M."/>
            <person name="Weynberg K.D."/>
            <person name="Willis B."/>
            <person name="Van Oppen M.J."/>
        </authorList>
    </citation>
    <scope>NUCLEOTIDE SEQUENCE [LARGE SCALE GENOMIC DNA]</scope>
    <source>
        <strain evidence="1">AO1-A</strain>
    </source>
</reference>
<dbReference type="EMBL" id="MLAW01000013">
    <property type="protein sequence ID" value="OJJ25733.1"/>
    <property type="molecule type" value="Genomic_DNA"/>
</dbReference>
<sequence>MKIEIVGQDAEIATEELLNIAGIEGSYETLDEPQRAEVLTTIATIVGIVGGTMAIAKQLYEWYQKSQKKDSGRKLEKVMIVTDDGRRLLLKDATIEQIKELLE</sequence>
<gene>
    <name evidence="1" type="ORF">BI308_09420</name>
</gene>
<comment type="caution">
    <text evidence="1">The sequence shown here is derived from an EMBL/GenBank/DDBJ whole genome shotgun (WGS) entry which is preliminary data.</text>
</comment>
<protein>
    <submittedName>
        <fullName evidence="1">Uncharacterized protein</fullName>
    </submittedName>
</protein>
<dbReference type="AlphaFoldDB" id="A0A1L9QST9"/>
<evidence type="ECO:0000313" key="1">
    <source>
        <dbReference type="EMBL" id="OJJ25733.1"/>
    </source>
</evidence>
<evidence type="ECO:0000313" key="2">
    <source>
        <dbReference type="Proteomes" id="UP000183940"/>
    </source>
</evidence>
<dbReference type="Proteomes" id="UP000183940">
    <property type="component" value="Unassembled WGS sequence"/>
</dbReference>